<protein>
    <submittedName>
        <fullName evidence="2">Uncharacterized protein</fullName>
    </submittedName>
</protein>
<sequence length="193" mass="20116">MANIPAPASFGLSSSSMDASTAGVSSMPPSTPSLGSMVAQLHSPILTTPILQLPSFSALKSTTHFTQLQLASILCLEQCLRHIEADDSITHPALLSQSITTGSSFSSGPSRNNNGHNRGGRQGHNNHNRNNRGGGQRNNRNNSGNTTSNNSNSFRSVPTDISCPCFPSSVGQTPKSLVSSFAAMSCGDGQETT</sequence>
<accession>A0A9Q1JV49</accession>
<keyword evidence="3" id="KW-1185">Reference proteome</keyword>
<organism evidence="2 3">
    <name type="scientific">Carnegiea gigantea</name>
    <dbReference type="NCBI Taxonomy" id="171969"/>
    <lineage>
        <taxon>Eukaryota</taxon>
        <taxon>Viridiplantae</taxon>
        <taxon>Streptophyta</taxon>
        <taxon>Embryophyta</taxon>
        <taxon>Tracheophyta</taxon>
        <taxon>Spermatophyta</taxon>
        <taxon>Magnoliopsida</taxon>
        <taxon>eudicotyledons</taxon>
        <taxon>Gunneridae</taxon>
        <taxon>Pentapetalae</taxon>
        <taxon>Caryophyllales</taxon>
        <taxon>Cactineae</taxon>
        <taxon>Cactaceae</taxon>
        <taxon>Cactoideae</taxon>
        <taxon>Echinocereeae</taxon>
        <taxon>Carnegiea</taxon>
    </lineage>
</organism>
<dbReference type="AlphaFoldDB" id="A0A9Q1JV49"/>
<evidence type="ECO:0000313" key="3">
    <source>
        <dbReference type="Proteomes" id="UP001153076"/>
    </source>
</evidence>
<feature type="compositionally biased region" description="Basic residues" evidence="1">
    <location>
        <begin position="118"/>
        <end position="130"/>
    </location>
</feature>
<dbReference type="Proteomes" id="UP001153076">
    <property type="component" value="Unassembled WGS sequence"/>
</dbReference>
<comment type="caution">
    <text evidence="2">The sequence shown here is derived from an EMBL/GenBank/DDBJ whole genome shotgun (WGS) entry which is preliminary data.</text>
</comment>
<name>A0A9Q1JV49_9CARY</name>
<feature type="compositionally biased region" description="Low complexity" evidence="1">
    <location>
        <begin position="100"/>
        <end position="116"/>
    </location>
</feature>
<gene>
    <name evidence="2" type="ORF">Cgig2_029037</name>
</gene>
<evidence type="ECO:0000313" key="2">
    <source>
        <dbReference type="EMBL" id="KAJ8431629.1"/>
    </source>
</evidence>
<proteinExistence type="predicted"/>
<feature type="compositionally biased region" description="Low complexity" evidence="1">
    <location>
        <begin position="137"/>
        <end position="153"/>
    </location>
</feature>
<feature type="region of interest" description="Disordered" evidence="1">
    <location>
        <begin position="100"/>
        <end position="154"/>
    </location>
</feature>
<dbReference type="EMBL" id="JAKOGI010000678">
    <property type="protein sequence ID" value="KAJ8431629.1"/>
    <property type="molecule type" value="Genomic_DNA"/>
</dbReference>
<evidence type="ECO:0000256" key="1">
    <source>
        <dbReference type="SAM" id="MobiDB-lite"/>
    </source>
</evidence>
<reference evidence="2" key="1">
    <citation type="submission" date="2022-04" db="EMBL/GenBank/DDBJ databases">
        <title>Carnegiea gigantea Genome sequencing and assembly v2.</title>
        <authorList>
            <person name="Copetti D."/>
            <person name="Sanderson M.J."/>
            <person name="Burquez A."/>
            <person name="Wojciechowski M.F."/>
        </authorList>
    </citation>
    <scope>NUCLEOTIDE SEQUENCE</scope>
    <source>
        <strain evidence="2">SGP5-SGP5p</strain>
        <tissue evidence="2">Aerial part</tissue>
    </source>
</reference>